<dbReference type="InterPro" id="IPR011701">
    <property type="entry name" value="MFS"/>
</dbReference>
<comment type="subcellular location">
    <subcellularLocation>
        <location evidence="1">Cell membrane</location>
        <topology evidence="1">Multi-pass membrane protein</topology>
    </subcellularLocation>
</comment>
<dbReference type="InterPro" id="IPR020846">
    <property type="entry name" value="MFS_dom"/>
</dbReference>
<feature type="transmembrane region" description="Helical" evidence="8">
    <location>
        <begin position="253"/>
        <end position="273"/>
    </location>
</feature>
<feature type="transmembrane region" description="Helical" evidence="8">
    <location>
        <begin position="145"/>
        <end position="167"/>
    </location>
</feature>
<name>A0A4Q7L8M1_9PSEU</name>
<dbReference type="GO" id="GO:0022857">
    <property type="term" value="F:transmembrane transporter activity"/>
    <property type="evidence" value="ECO:0007669"/>
    <property type="project" value="InterPro"/>
</dbReference>
<dbReference type="PROSITE" id="PS00216">
    <property type="entry name" value="SUGAR_TRANSPORT_1"/>
    <property type="match status" value="1"/>
</dbReference>
<evidence type="ECO:0000256" key="8">
    <source>
        <dbReference type="SAM" id="Phobius"/>
    </source>
</evidence>
<protein>
    <submittedName>
        <fullName evidence="10">Putative MFS family arabinose efflux permease</fullName>
    </submittedName>
</protein>
<feature type="region of interest" description="Disordered" evidence="7">
    <location>
        <begin position="401"/>
        <end position="432"/>
    </location>
</feature>
<feature type="transmembrane region" description="Helical" evidence="8">
    <location>
        <begin position="221"/>
        <end position="241"/>
    </location>
</feature>
<evidence type="ECO:0000313" key="11">
    <source>
        <dbReference type="Proteomes" id="UP000294257"/>
    </source>
</evidence>
<feature type="compositionally biased region" description="Basic and acidic residues" evidence="7">
    <location>
        <begin position="421"/>
        <end position="432"/>
    </location>
</feature>
<keyword evidence="4 8" id="KW-0812">Transmembrane</keyword>
<keyword evidence="3" id="KW-0813">Transport</keyword>
<dbReference type="InterPro" id="IPR036259">
    <property type="entry name" value="MFS_trans_sf"/>
</dbReference>
<comment type="caution">
    <text evidence="10">The sequence shown here is derived from an EMBL/GenBank/DDBJ whole genome shotgun (WGS) entry which is preliminary data.</text>
</comment>
<feature type="transmembrane region" description="Helical" evidence="8">
    <location>
        <begin position="346"/>
        <end position="367"/>
    </location>
</feature>
<dbReference type="PANTHER" id="PTHR42718">
    <property type="entry name" value="MAJOR FACILITATOR SUPERFAMILY MULTIDRUG TRANSPORTER MFSC"/>
    <property type="match status" value="1"/>
</dbReference>
<dbReference type="RefSeq" id="WP_242613130.1">
    <property type="nucleotide sequence ID" value="NZ_SGWQ01000001.1"/>
</dbReference>
<comment type="similarity">
    <text evidence="2">Belongs to the major facilitator superfamily. TCR/Tet family.</text>
</comment>
<evidence type="ECO:0000259" key="9">
    <source>
        <dbReference type="PROSITE" id="PS50850"/>
    </source>
</evidence>
<organism evidence="10 11">
    <name type="scientific">Herbihabitans rhizosphaerae</name>
    <dbReference type="NCBI Taxonomy" id="1872711"/>
    <lineage>
        <taxon>Bacteria</taxon>
        <taxon>Bacillati</taxon>
        <taxon>Actinomycetota</taxon>
        <taxon>Actinomycetes</taxon>
        <taxon>Pseudonocardiales</taxon>
        <taxon>Pseudonocardiaceae</taxon>
        <taxon>Herbihabitans</taxon>
    </lineage>
</organism>
<evidence type="ECO:0000256" key="4">
    <source>
        <dbReference type="ARBA" id="ARBA00022692"/>
    </source>
</evidence>
<dbReference type="AlphaFoldDB" id="A0A4Q7L8M1"/>
<dbReference type="Pfam" id="PF07690">
    <property type="entry name" value="MFS_1"/>
    <property type="match status" value="2"/>
</dbReference>
<evidence type="ECO:0000256" key="7">
    <source>
        <dbReference type="SAM" id="MobiDB-lite"/>
    </source>
</evidence>
<feature type="transmembrane region" description="Helical" evidence="8">
    <location>
        <begin position="309"/>
        <end position="325"/>
    </location>
</feature>
<feature type="transmembrane region" description="Helical" evidence="8">
    <location>
        <begin position="113"/>
        <end position="133"/>
    </location>
</feature>
<dbReference type="EMBL" id="SGWQ01000001">
    <property type="protein sequence ID" value="RZS45011.1"/>
    <property type="molecule type" value="Genomic_DNA"/>
</dbReference>
<dbReference type="Gene3D" id="1.20.1720.10">
    <property type="entry name" value="Multidrug resistance protein D"/>
    <property type="match status" value="1"/>
</dbReference>
<evidence type="ECO:0000256" key="5">
    <source>
        <dbReference type="ARBA" id="ARBA00022989"/>
    </source>
</evidence>
<gene>
    <name evidence="10" type="ORF">EV193_101895</name>
</gene>
<evidence type="ECO:0000256" key="1">
    <source>
        <dbReference type="ARBA" id="ARBA00004651"/>
    </source>
</evidence>
<dbReference type="SUPFAM" id="SSF103473">
    <property type="entry name" value="MFS general substrate transporter"/>
    <property type="match status" value="1"/>
</dbReference>
<accession>A0A4Q7L8M1</accession>
<feature type="transmembrane region" description="Helical" evidence="8">
    <location>
        <begin position="285"/>
        <end position="303"/>
    </location>
</feature>
<evidence type="ECO:0000256" key="2">
    <source>
        <dbReference type="ARBA" id="ARBA00007520"/>
    </source>
</evidence>
<feature type="transmembrane region" description="Helical" evidence="8">
    <location>
        <begin position="173"/>
        <end position="191"/>
    </location>
</feature>
<reference evidence="10 11" key="1">
    <citation type="submission" date="2019-02" db="EMBL/GenBank/DDBJ databases">
        <title>Genomic Encyclopedia of Type Strains, Phase IV (KMG-IV): sequencing the most valuable type-strain genomes for metagenomic binning, comparative biology and taxonomic classification.</title>
        <authorList>
            <person name="Goeker M."/>
        </authorList>
    </citation>
    <scope>NUCLEOTIDE SEQUENCE [LARGE SCALE GENOMIC DNA]</scope>
    <source>
        <strain evidence="10 11">DSM 101727</strain>
    </source>
</reference>
<keyword evidence="6 8" id="KW-0472">Membrane</keyword>
<feature type="transmembrane region" description="Helical" evidence="8">
    <location>
        <begin position="373"/>
        <end position="392"/>
    </location>
</feature>
<dbReference type="CDD" id="cd17325">
    <property type="entry name" value="MFS_MdtG_SLC18_like"/>
    <property type="match status" value="1"/>
</dbReference>
<evidence type="ECO:0000256" key="3">
    <source>
        <dbReference type="ARBA" id="ARBA00022448"/>
    </source>
</evidence>
<keyword evidence="11" id="KW-1185">Reference proteome</keyword>
<proteinExistence type="inferred from homology"/>
<sequence>MSVVTGSVAGRTERLPREVWVLVAANFVIAVGYGIVAPALPTFAHSFNVSVTAASIVVSVFAVSRLVFAPASGRLLAIIGERKVYVTGLLIVAVTTGLCAFAEAYWHLLALRALAGIGSTMFTVSGVALLVHVTPPTLRGTASGWWANGFLLGNVTGPIIGGGLIAVSLRTPFLVYAGALIVAVGIAWWFLRHSTLIAAAADDDKPVLTVREAVRHRSYRAALASNFANGWTVFGVRIALVPLFVTEVLHRDAAFAGTAMAIFAAGNVVMLLVSGKLADSLGRKPLVLVGLMVSAGGTIWLGYTETVPAFIAATVLAGLGSGLLNPPQQATVADVVGRDRRGGPALATFQMAADLGAILGPVVAGALAQATSFGASFALTGALSVVAAGVWLSARETRPHVEPETIGAQAGSGACGTDEAPDLRCTADADRR</sequence>
<feature type="transmembrane region" description="Helical" evidence="8">
    <location>
        <begin position="84"/>
        <end position="107"/>
    </location>
</feature>
<dbReference type="PRINTS" id="PR01035">
    <property type="entry name" value="TCRTETA"/>
</dbReference>
<dbReference type="Gene3D" id="1.20.1250.20">
    <property type="entry name" value="MFS general substrate transporter like domains"/>
    <property type="match status" value="1"/>
</dbReference>
<evidence type="ECO:0000313" key="10">
    <source>
        <dbReference type="EMBL" id="RZS45011.1"/>
    </source>
</evidence>
<keyword evidence="5 8" id="KW-1133">Transmembrane helix</keyword>
<dbReference type="InterPro" id="IPR005829">
    <property type="entry name" value="Sugar_transporter_CS"/>
</dbReference>
<feature type="domain" description="Major facilitator superfamily (MFS) profile" evidence="9">
    <location>
        <begin position="18"/>
        <end position="399"/>
    </location>
</feature>
<evidence type="ECO:0000256" key="6">
    <source>
        <dbReference type="ARBA" id="ARBA00023136"/>
    </source>
</evidence>
<dbReference type="PROSITE" id="PS50850">
    <property type="entry name" value="MFS"/>
    <property type="match status" value="1"/>
</dbReference>
<dbReference type="PANTHER" id="PTHR42718:SF9">
    <property type="entry name" value="MAJOR FACILITATOR SUPERFAMILY MULTIDRUG TRANSPORTER MFSC"/>
    <property type="match status" value="1"/>
</dbReference>
<dbReference type="Proteomes" id="UP000294257">
    <property type="component" value="Unassembled WGS sequence"/>
</dbReference>
<dbReference type="GO" id="GO:0005886">
    <property type="term" value="C:plasma membrane"/>
    <property type="evidence" value="ECO:0007669"/>
    <property type="project" value="UniProtKB-SubCell"/>
</dbReference>
<dbReference type="InterPro" id="IPR001958">
    <property type="entry name" value="Tet-R_TetA/multi-R_MdtG-like"/>
</dbReference>
<feature type="transmembrane region" description="Helical" evidence="8">
    <location>
        <begin position="19"/>
        <end position="37"/>
    </location>
</feature>